<keyword evidence="1" id="KW-0812">Transmembrane</keyword>
<name>A4JU38_BURVG</name>
<evidence type="ECO:0000313" key="2">
    <source>
        <dbReference type="EMBL" id="ABO59791.1"/>
    </source>
</evidence>
<keyword evidence="1" id="KW-0472">Membrane</keyword>
<gene>
    <name evidence="2" type="ordered locus">Bcep1808_6904</name>
</gene>
<evidence type="ECO:0008006" key="4">
    <source>
        <dbReference type="Google" id="ProtNLM"/>
    </source>
</evidence>
<evidence type="ECO:0000313" key="3">
    <source>
        <dbReference type="Proteomes" id="UP000002287"/>
    </source>
</evidence>
<keyword evidence="1" id="KW-1133">Transmembrane helix</keyword>
<feature type="transmembrane region" description="Helical" evidence="1">
    <location>
        <begin position="12"/>
        <end position="36"/>
    </location>
</feature>
<dbReference type="HOGENOM" id="CLU_2116378_0_0_4"/>
<sequence>MLIFTRRRQIPWEVAVLEAIFIVGAVSVLFASGIAVTRFWQADLWSGAWVLNAVMIVFAPIMAAWIYFGGVDRDRFVPLLILGSWAVGVSLAIVVHYAAMAFYAWQDAHPYLFS</sequence>
<accession>A4JU38</accession>
<organism evidence="2 3">
    <name type="scientific">Burkholderia vietnamiensis (strain G4 / LMG 22486)</name>
    <name type="common">Burkholderia cepacia (strain R1808)</name>
    <dbReference type="NCBI Taxonomy" id="269482"/>
    <lineage>
        <taxon>Bacteria</taxon>
        <taxon>Pseudomonadati</taxon>
        <taxon>Pseudomonadota</taxon>
        <taxon>Betaproteobacteria</taxon>
        <taxon>Burkholderiales</taxon>
        <taxon>Burkholderiaceae</taxon>
        <taxon>Burkholderia</taxon>
        <taxon>Burkholderia cepacia complex</taxon>
    </lineage>
</organism>
<keyword evidence="2" id="KW-0614">Plasmid</keyword>
<dbReference type="KEGG" id="bvi:Bcep1808_6904"/>
<evidence type="ECO:0000256" key="1">
    <source>
        <dbReference type="SAM" id="Phobius"/>
    </source>
</evidence>
<feature type="transmembrane region" description="Helical" evidence="1">
    <location>
        <begin position="80"/>
        <end position="105"/>
    </location>
</feature>
<dbReference type="EMBL" id="CP000617">
    <property type="protein sequence ID" value="ABO59791.1"/>
    <property type="molecule type" value="Genomic_DNA"/>
</dbReference>
<dbReference type="Proteomes" id="UP000002287">
    <property type="component" value="Plasmid pBVIE01"/>
</dbReference>
<dbReference type="AlphaFoldDB" id="A4JU38"/>
<reference evidence="2 3" key="1">
    <citation type="submission" date="2007-03" db="EMBL/GenBank/DDBJ databases">
        <title>Complete sequence of plasmid pBVIE01 of Burkholderia vietnamiensis G4.</title>
        <authorList>
            <consortium name="US DOE Joint Genome Institute"/>
            <person name="Copeland A."/>
            <person name="Lucas S."/>
            <person name="Lapidus A."/>
            <person name="Barry K."/>
            <person name="Detter J.C."/>
            <person name="Glavina del Rio T."/>
            <person name="Hammon N."/>
            <person name="Israni S."/>
            <person name="Dalin E."/>
            <person name="Tice H."/>
            <person name="Pitluck S."/>
            <person name="Chain P."/>
            <person name="Malfatti S."/>
            <person name="Shin M."/>
            <person name="Vergez L."/>
            <person name="Schmutz J."/>
            <person name="Larimer F."/>
            <person name="Land M."/>
            <person name="Hauser L."/>
            <person name="Kyrpides N."/>
            <person name="Tiedje J."/>
            <person name="Richardson P."/>
        </authorList>
    </citation>
    <scope>NUCLEOTIDE SEQUENCE [LARGE SCALE GENOMIC DNA]</scope>
    <source>
        <strain evidence="3">G4 / LMG 22486</strain>
        <plasmid evidence="2 3">pBVIE01</plasmid>
    </source>
</reference>
<proteinExistence type="predicted"/>
<protein>
    <recommendedName>
        <fullName evidence="4">Transmembrane protein</fullName>
    </recommendedName>
</protein>
<geneLocation type="plasmid" evidence="2 3">
    <name>pBVIE01</name>
</geneLocation>
<feature type="transmembrane region" description="Helical" evidence="1">
    <location>
        <begin position="48"/>
        <end position="68"/>
    </location>
</feature>